<proteinExistence type="predicted"/>
<dbReference type="EMBL" id="VOAH01000003">
    <property type="protein sequence ID" value="TVP41376.1"/>
    <property type="molecule type" value="Genomic_DNA"/>
</dbReference>
<dbReference type="RefSeq" id="WP_144728812.1">
    <property type="nucleotide sequence ID" value="NZ_ML675579.1"/>
</dbReference>
<gene>
    <name evidence="1" type="ORF">NARC_30090</name>
</gene>
<comment type="caution">
    <text evidence="1">The sequence shown here is derived from an EMBL/GenBank/DDBJ whole genome shotgun (WGS) entry which is preliminary data.</text>
</comment>
<accession>A0A557SXP1</accession>
<evidence type="ECO:0000313" key="2">
    <source>
        <dbReference type="Proteomes" id="UP000315289"/>
    </source>
</evidence>
<keyword evidence="2" id="KW-1185">Reference proteome</keyword>
<sequence>MGFGYNNNNIYTDCCVYKRNNQIFFKRQTEQKDNELKEHRQILKTDLSNLLEDLKIKKKNIEGMSQWRQEIELFPIKIKLHEDLKKHLKKEKLEDSEVDLLEDIITLQHQIDAHNEKTTKFRNGLRLFVEKKFIENNIIPSEEPLRGFYYNDDYEGLMNIQFSSIVQCIKENSSLNELMENMRLPFKRNDDGYITMAGKLVGNIEELNTEKMKNILKEIPFDNNIINSLTTFYNEVSNIQEKSDKIEEELNKIVQELERNHYKEKANCCPKKFIFF</sequence>
<dbReference type="Proteomes" id="UP000315289">
    <property type="component" value="Unassembled WGS sequence"/>
</dbReference>
<protein>
    <submittedName>
        <fullName evidence="1">Uncharacterized protein</fullName>
    </submittedName>
</protein>
<dbReference type="AlphaFoldDB" id="A0A557SXP1"/>
<organism evidence="1 2">
    <name type="scientific">Candidatus Nitrosocosmicus arcticus</name>
    <dbReference type="NCBI Taxonomy" id="2035267"/>
    <lineage>
        <taxon>Archaea</taxon>
        <taxon>Nitrososphaerota</taxon>
        <taxon>Nitrososphaeria</taxon>
        <taxon>Nitrososphaerales</taxon>
        <taxon>Nitrososphaeraceae</taxon>
        <taxon>Candidatus Nitrosocosmicus</taxon>
    </lineage>
</organism>
<evidence type="ECO:0000313" key="1">
    <source>
        <dbReference type="EMBL" id="TVP41376.1"/>
    </source>
</evidence>
<reference evidence="1 2" key="1">
    <citation type="journal article" date="2019" name="Front. Microbiol.">
        <title>Ammonia Oxidation by the Arctic Terrestrial Thaumarchaeote Candidatus Nitrosocosmicus arcticus Is Stimulated by Increasing Temperatures.</title>
        <authorList>
            <person name="Alves R.J.E."/>
            <person name="Kerou M."/>
            <person name="Zappe A."/>
            <person name="Bittner R."/>
            <person name="Abby S.S."/>
            <person name="Schmidt H.A."/>
            <person name="Pfeifer K."/>
            <person name="Schleper C."/>
        </authorList>
    </citation>
    <scope>NUCLEOTIDE SEQUENCE [LARGE SCALE GENOMIC DNA]</scope>
    <source>
        <strain evidence="1 2">Kfb</strain>
    </source>
</reference>
<name>A0A557SXP1_9ARCH</name>